<dbReference type="AlphaFoldDB" id="A0A5J5GB33"/>
<feature type="chain" id="PRO_5023904464" description="DUF5666 domain-containing protein" evidence="1">
    <location>
        <begin position="22"/>
        <end position="106"/>
    </location>
</feature>
<organism evidence="2 3">
    <name type="scientific">Histidinibacterium aquaticum</name>
    <dbReference type="NCBI Taxonomy" id="2613962"/>
    <lineage>
        <taxon>Bacteria</taxon>
        <taxon>Pseudomonadati</taxon>
        <taxon>Pseudomonadota</taxon>
        <taxon>Alphaproteobacteria</taxon>
        <taxon>Rhodobacterales</taxon>
        <taxon>Paracoccaceae</taxon>
        <taxon>Histidinibacterium</taxon>
    </lineage>
</organism>
<keyword evidence="3" id="KW-1185">Reference proteome</keyword>
<proteinExistence type="predicted"/>
<gene>
    <name evidence="2" type="ORF">F3S47_18015</name>
</gene>
<dbReference type="Proteomes" id="UP000326554">
    <property type="component" value="Unassembled WGS sequence"/>
</dbReference>
<reference evidence="2 3" key="1">
    <citation type="submission" date="2019-09" db="EMBL/GenBank/DDBJ databases">
        <authorList>
            <person name="Park J.-S."/>
            <person name="Choi H.-J."/>
        </authorList>
    </citation>
    <scope>NUCLEOTIDE SEQUENCE [LARGE SCALE GENOMIC DNA]</scope>
    <source>
        <strain evidence="2 3">176SS1-4</strain>
    </source>
</reference>
<evidence type="ECO:0000313" key="3">
    <source>
        <dbReference type="Proteomes" id="UP000326554"/>
    </source>
</evidence>
<evidence type="ECO:0000313" key="2">
    <source>
        <dbReference type="EMBL" id="KAA9005201.1"/>
    </source>
</evidence>
<evidence type="ECO:0000256" key="1">
    <source>
        <dbReference type="SAM" id="SignalP"/>
    </source>
</evidence>
<dbReference type="RefSeq" id="WP_150446707.1">
    <property type="nucleotide sequence ID" value="NZ_VYQE01000007.1"/>
</dbReference>
<sequence>MKRTIALALAATVATAGAATADSYFTIIDRQDSAILDLGTVVSDLDGVVEIRDSKDAVLGQTTVRAGANDRVRVDVKTTPNTDLTAVLVADGNVLAEGLVRVDRDN</sequence>
<evidence type="ECO:0008006" key="4">
    <source>
        <dbReference type="Google" id="ProtNLM"/>
    </source>
</evidence>
<feature type="signal peptide" evidence="1">
    <location>
        <begin position="1"/>
        <end position="21"/>
    </location>
</feature>
<name>A0A5J5GB33_9RHOB</name>
<keyword evidence="1" id="KW-0732">Signal</keyword>
<protein>
    <recommendedName>
        <fullName evidence="4">DUF5666 domain-containing protein</fullName>
    </recommendedName>
</protein>
<dbReference type="EMBL" id="VYQE01000007">
    <property type="protein sequence ID" value="KAA9005201.1"/>
    <property type="molecule type" value="Genomic_DNA"/>
</dbReference>
<comment type="caution">
    <text evidence="2">The sequence shown here is derived from an EMBL/GenBank/DDBJ whole genome shotgun (WGS) entry which is preliminary data.</text>
</comment>
<accession>A0A5J5GB33</accession>